<reference evidence="2" key="1">
    <citation type="journal article" date="2018" name="DNA Res.">
        <title>Multiple hybrid de novo genome assembly of finger millet, an orphan allotetraploid crop.</title>
        <authorList>
            <person name="Hatakeyama M."/>
            <person name="Aluri S."/>
            <person name="Balachadran M.T."/>
            <person name="Sivarajan S.R."/>
            <person name="Patrignani A."/>
            <person name="Gruter S."/>
            <person name="Poveda L."/>
            <person name="Shimizu-Inatsugi R."/>
            <person name="Baeten J."/>
            <person name="Francoijs K.J."/>
            <person name="Nataraja K.N."/>
            <person name="Reddy Y.A.N."/>
            <person name="Phadnis S."/>
            <person name="Ravikumar R.L."/>
            <person name="Schlapbach R."/>
            <person name="Sreeman S.M."/>
            <person name="Shimizu K.K."/>
        </authorList>
    </citation>
    <scope>NUCLEOTIDE SEQUENCE</scope>
</reference>
<dbReference type="EMBL" id="BQKI01000085">
    <property type="protein sequence ID" value="GJN34199.1"/>
    <property type="molecule type" value="Genomic_DNA"/>
</dbReference>
<dbReference type="InterPro" id="IPR036047">
    <property type="entry name" value="F-box-like_dom_sf"/>
</dbReference>
<keyword evidence="3" id="KW-1185">Reference proteome</keyword>
<comment type="caution">
    <text evidence="2">The sequence shown here is derived from an EMBL/GenBank/DDBJ whole genome shotgun (WGS) entry which is preliminary data.</text>
</comment>
<accession>A0AAV5FER5</accession>
<proteinExistence type="predicted"/>
<sequence>MVLDEHTLKFSTMALPDYMKMNFNAENFRVVSGEDGTARIVRVTGSGDLQVFNQLYGSFPGDWVMENRVCLEETNWGLPGHKEEYFTKPAKIIREGDGFIVLSLEQKKKKKKLVFTVDLDTMELKLEHKRDRSTTGPAFPAMPPWPPVLLDRTEKGRKRRKRKGISTLTKYLQTKRADAKTRARSPRSGRGTGNHQGPHGLTDDLLEVILVGLDSPVCLVRAASTCKRWCRVVSDTAAFIRRFRSHHPPRAIGHFYNVSDDLPCSFGQFHIWPKAPPVYVPTSASTAAGIKNLSIDFIPFVGGPPPEIVDSRGSFLLLLKEVHRELEPVDGKSGRYKQIDPPEKCVCILSAFLLDSSDEDEGGNIIGMTDFRVLLEFHHDYGETSYNGHGFMSASVFTSGSGYESDVYLPRLDQVHLAGRTGGCIYWACDNKRVVALD</sequence>
<gene>
    <name evidence="2" type="primary">gb22843</name>
    <name evidence="2" type="ORF">PR202_gb22843</name>
</gene>
<dbReference type="PANTHER" id="PTHR33207">
    <property type="entry name" value="F-BOX DOMAIN CONTAINING PROTEIN-RELATED"/>
    <property type="match status" value="1"/>
</dbReference>
<feature type="compositionally biased region" description="Basic residues" evidence="1">
    <location>
        <begin position="155"/>
        <end position="164"/>
    </location>
</feature>
<reference evidence="2" key="2">
    <citation type="submission" date="2021-12" db="EMBL/GenBank/DDBJ databases">
        <title>Resequencing data analysis of finger millet.</title>
        <authorList>
            <person name="Hatakeyama M."/>
            <person name="Aluri S."/>
            <person name="Balachadran M.T."/>
            <person name="Sivarajan S.R."/>
            <person name="Poveda L."/>
            <person name="Shimizu-Inatsugi R."/>
            <person name="Schlapbach R."/>
            <person name="Sreeman S.M."/>
            <person name="Shimizu K.K."/>
        </authorList>
    </citation>
    <scope>NUCLEOTIDE SEQUENCE</scope>
</reference>
<evidence type="ECO:0000313" key="2">
    <source>
        <dbReference type="EMBL" id="GJN34199.1"/>
    </source>
</evidence>
<dbReference type="AlphaFoldDB" id="A0AAV5FER5"/>
<evidence type="ECO:0008006" key="4">
    <source>
        <dbReference type="Google" id="ProtNLM"/>
    </source>
</evidence>
<name>A0AAV5FER5_ELECO</name>
<evidence type="ECO:0000256" key="1">
    <source>
        <dbReference type="SAM" id="MobiDB-lite"/>
    </source>
</evidence>
<evidence type="ECO:0000313" key="3">
    <source>
        <dbReference type="Proteomes" id="UP001054889"/>
    </source>
</evidence>
<dbReference type="SUPFAM" id="SSF81383">
    <property type="entry name" value="F-box domain"/>
    <property type="match status" value="1"/>
</dbReference>
<organism evidence="2 3">
    <name type="scientific">Eleusine coracana subsp. coracana</name>
    <dbReference type="NCBI Taxonomy" id="191504"/>
    <lineage>
        <taxon>Eukaryota</taxon>
        <taxon>Viridiplantae</taxon>
        <taxon>Streptophyta</taxon>
        <taxon>Embryophyta</taxon>
        <taxon>Tracheophyta</taxon>
        <taxon>Spermatophyta</taxon>
        <taxon>Magnoliopsida</taxon>
        <taxon>Liliopsida</taxon>
        <taxon>Poales</taxon>
        <taxon>Poaceae</taxon>
        <taxon>PACMAD clade</taxon>
        <taxon>Chloridoideae</taxon>
        <taxon>Cynodonteae</taxon>
        <taxon>Eleusininae</taxon>
        <taxon>Eleusine</taxon>
    </lineage>
</organism>
<feature type="region of interest" description="Disordered" evidence="1">
    <location>
        <begin position="128"/>
        <end position="199"/>
    </location>
</feature>
<dbReference type="Proteomes" id="UP001054889">
    <property type="component" value="Unassembled WGS sequence"/>
</dbReference>
<protein>
    <recommendedName>
        <fullName evidence="4">F-box domain-containing protein</fullName>
    </recommendedName>
</protein>